<evidence type="ECO:0000313" key="2">
    <source>
        <dbReference type="Proteomes" id="UP001165064"/>
    </source>
</evidence>
<keyword evidence="2" id="KW-1185">Reference proteome</keyword>
<protein>
    <submittedName>
        <fullName evidence="1">Unnamed protein product</fullName>
    </submittedName>
</protein>
<gene>
    <name evidence="1" type="ORF">Amon02_000756400</name>
</gene>
<dbReference type="Proteomes" id="UP001165064">
    <property type="component" value="Unassembled WGS sequence"/>
</dbReference>
<accession>A0ACB5TC10</accession>
<dbReference type="EMBL" id="BSXS01006329">
    <property type="protein sequence ID" value="GME85367.1"/>
    <property type="molecule type" value="Genomic_DNA"/>
</dbReference>
<reference evidence="1" key="1">
    <citation type="submission" date="2023-04" db="EMBL/GenBank/DDBJ databases">
        <title>Ambrosiozyma monospora NBRC 10751.</title>
        <authorList>
            <person name="Ichikawa N."/>
            <person name="Sato H."/>
            <person name="Tonouchi N."/>
        </authorList>
    </citation>
    <scope>NUCLEOTIDE SEQUENCE</scope>
    <source>
        <strain evidence="1">NBRC 10751</strain>
    </source>
</reference>
<name>A0ACB5TC10_AMBMO</name>
<sequence>MAHTAAWKTVFNSKKGAAEFWSCNSAQTTLVYDFVPGFSPQKYSEFHDTMCYYPPSTGSLLLCIHNLTGHDVNQMEKAMKTFNEDCEEYTGLRVPWTYFRDQYLNATKYELQRSEIKNISLPIYAPTLPNMKAAKKQYRNYVAYYKNIDNATYYGAGLLSYFGLVMLLATISNIAKRTGLAQRFSNYFINLFRSYVTLPAMLPNGRHARAWGGWKLFTAQMPDRWDTIVCFGFTILHIVFWCLPYDAVETTSCYSSLGSSTQTSFNSINVLLVSCLLTL</sequence>
<organism evidence="1 2">
    <name type="scientific">Ambrosiozyma monospora</name>
    <name type="common">Yeast</name>
    <name type="synonym">Endomycopsis monosporus</name>
    <dbReference type="NCBI Taxonomy" id="43982"/>
    <lineage>
        <taxon>Eukaryota</taxon>
        <taxon>Fungi</taxon>
        <taxon>Dikarya</taxon>
        <taxon>Ascomycota</taxon>
        <taxon>Saccharomycotina</taxon>
        <taxon>Pichiomycetes</taxon>
        <taxon>Pichiales</taxon>
        <taxon>Pichiaceae</taxon>
        <taxon>Ambrosiozyma</taxon>
    </lineage>
</organism>
<evidence type="ECO:0000313" key="1">
    <source>
        <dbReference type="EMBL" id="GME85367.1"/>
    </source>
</evidence>
<proteinExistence type="predicted"/>
<comment type="caution">
    <text evidence="1">The sequence shown here is derived from an EMBL/GenBank/DDBJ whole genome shotgun (WGS) entry which is preliminary data.</text>
</comment>